<accession>A0ABX0WPP1</accession>
<dbReference type="EMBL" id="JAATIZ010000001">
    <property type="protein sequence ID" value="NJB64368.1"/>
    <property type="molecule type" value="Genomic_DNA"/>
</dbReference>
<proteinExistence type="predicted"/>
<dbReference type="RefSeq" id="WP_167660567.1">
    <property type="nucleotide sequence ID" value="NZ_BMCQ01000004.1"/>
</dbReference>
<dbReference type="Proteomes" id="UP000783934">
    <property type="component" value="Unassembled WGS sequence"/>
</dbReference>
<sequence length="143" mass="15419">MLKQVGIGAAITAALFLGGWLYGQYQYKQGVNAEKVNAVLSQIAIEQGMQYEKDRADAEYRQAVLEREAAQKLVSDQRVRIVGLLNDLRNAQASDPGSGPNDAGADGIGILIECIGDYEQMGAEAARLADKVNGLQGYVKAFR</sequence>
<evidence type="ECO:0000313" key="1">
    <source>
        <dbReference type="EMBL" id="NJB64368.1"/>
    </source>
</evidence>
<name>A0ABX0WPP1_9BURK</name>
<reference evidence="1 2" key="1">
    <citation type="submission" date="2020-03" db="EMBL/GenBank/DDBJ databases">
        <title>Genomic Encyclopedia of Type Strains, Phase IV (KMG-IV): sequencing the most valuable type-strain genomes for metagenomic binning, comparative biology and taxonomic classification.</title>
        <authorList>
            <person name="Goeker M."/>
        </authorList>
    </citation>
    <scope>NUCLEOTIDE SEQUENCE [LARGE SCALE GENOMIC DNA]</scope>
    <source>
        <strain evidence="1 2">DSM 26613</strain>
    </source>
</reference>
<comment type="caution">
    <text evidence="1">The sequence shown here is derived from an EMBL/GenBank/DDBJ whole genome shotgun (WGS) entry which is preliminary data.</text>
</comment>
<keyword evidence="2" id="KW-1185">Reference proteome</keyword>
<evidence type="ECO:0000313" key="2">
    <source>
        <dbReference type="Proteomes" id="UP000783934"/>
    </source>
</evidence>
<gene>
    <name evidence="1" type="ORF">GGR41_000589</name>
</gene>
<protein>
    <recommendedName>
        <fullName evidence="3">Lysozyme</fullName>
    </recommendedName>
</protein>
<evidence type="ECO:0008006" key="3">
    <source>
        <dbReference type="Google" id="ProtNLM"/>
    </source>
</evidence>
<organism evidence="1 2">
    <name type="scientific">Paenalcaligenes hominis</name>
    <dbReference type="NCBI Taxonomy" id="643674"/>
    <lineage>
        <taxon>Bacteria</taxon>
        <taxon>Pseudomonadati</taxon>
        <taxon>Pseudomonadota</taxon>
        <taxon>Betaproteobacteria</taxon>
        <taxon>Burkholderiales</taxon>
        <taxon>Alcaligenaceae</taxon>
        <taxon>Paenalcaligenes</taxon>
    </lineage>
</organism>